<accession>A0A645JHA7</accession>
<evidence type="ECO:0000313" key="1">
    <source>
        <dbReference type="EMBL" id="MPN63078.1"/>
    </source>
</evidence>
<gene>
    <name evidence="1" type="ORF">SDC9_210832</name>
</gene>
<name>A0A645JHA7_9ZZZZ</name>
<proteinExistence type="predicted"/>
<organism evidence="1">
    <name type="scientific">bioreactor metagenome</name>
    <dbReference type="NCBI Taxonomy" id="1076179"/>
    <lineage>
        <taxon>unclassified sequences</taxon>
        <taxon>metagenomes</taxon>
        <taxon>ecological metagenomes</taxon>
    </lineage>
</organism>
<sequence length="106" mass="12106">MFLAIVGQRHHEHLAGLSHPLDLELHERVLTLTKRLRRRHPLLFDQGVNAFAQLTIGDPHEAPGLHVTHARRLVRCPQQALQQGWINRVRPKMAHVSALCNCAINR</sequence>
<dbReference type="AlphaFoldDB" id="A0A645JHA7"/>
<comment type="caution">
    <text evidence="1">The sequence shown here is derived from an EMBL/GenBank/DDBJ whole genome shotgun (WGS) entry which is preliminary data.</text>
</comment>
<dbReference type="EMBL" id="VSSQ01141970">
    <property type="protein sequence ID" value="MPN63078.1"/>
    <property type="molecule type" value="Genomic_DNA"/>
</dbReference>
<protein>
    <submittedName>
        <fullName evidence="1">Uncharacterized protein</fullName>
    </submittedName>
</protein>
<reference evidence="1" key="1">
    <citation type="submission" date="2019-08" db="EMBL/GenBank/DDBJ databases">
        <authorList>
            <person name="Kucharzyk K."/>
            <person name="Murdoch R.W."/>
            <person name="Higgins S."/>
            <person name="Loffler F."/>
        </authorList>
    </citation>
    <scope>NUCLEOTIDE SEQUENCE</scope>
</reference>